<organism evidence="2 3">
    <name type="scientific">Chitinophaga pinensis</name>
    <dbReference type="NCBI Taxonomy" id="79329"/>
    <lineage>
        <taxon>Bacteria</taxon>
        <taxon>Pseudomonadati</taxon>
        <taxon>Bacteroidota</taxon>
        <taxon>Chitinophagia</taxon>
        <taxon>Chitinophagales</taxon>
        <taxon>Chitinophagaceae</taxon>
        <taxon>Chitinophaga</taxon>
    </lineage>
</organism>
<name>A0A5C6LJT4_9BACT</name>
<evidence type="ECO:0000259" key="1">
    <source>
        <dbReference type="Pfam" id="PF07568"/>
    </source>
</evidence>
<protein>
    <recommendedName>
        <fullName evidence="1">Signal transduction histidine kinase subgroup 2 dimerisation and phosphoacceptor domain-containing protein</fullName>
    </recommendedName>
</protein>
<gene>
    <name evidence="2" type="ORF">FEF09_28220</name>
</gene>
<keyword evidence="3" id="KW-1185">Reference proteome</keyword>
<feature type="non-terminal residue" evidence="2">
    <location>
        <position position="89"/>
    </location>
</feature>
<dbReference type="EMBL" id="VOHS01000066">
    <property type="protein sequence ID" value="TWV92748.1"/>
    <property type="molecule type" value="Genomic_DNA"/>
</dbReference>
<dbReference type="Pfam" id="PF07568">
    <property type="entry name" value="HisKA_2"/>
    <property type="match status" value="1"/>
</dbReference>
<accession>A0A5C6LJT4</accession>
<evidence type="ECO:0000313" key="3">
    <source>
        <dbReference type="Proteomes" id="UP000318815"/>
    </source>
</evidence>
<proteinExistence type="predicted"/>
<sequence length="89" mass="10340">MLFVGKSGAYCQPEARSALEKSTHRIYAMSSFISSESYQSGNIQHVDFGNYLREFLLFCGGLRSGNKEYRVTHEMTVLRCRLIWRCHLR</sequence>
<dbReference type="Proteomes" id="UP000318815">
    <property type="component" value="Unassembled WGS sequence"/>
</dbReference>
<reference evidence="2 3" key="1">
    <citation type="submission" date="2019-08" db="EMBL/GenBank/DDBJ databases">
        <title>Whole genome sequencing of chitin degrading bacteria Chitinophaga pinensis YS16.</title>
        <authorList>
            <person name="Singh R.P."/>
            <person name="Manchanda G."/>
            <person name="Maurya I.K."/>
            <person name="Joshi N.K."/>
            <person name="Srivastava A.K."/>
        </authorList>
    </citation>
    <scope>NUCLEOTIDE SEQUENCE [LARGE SCALE GENOMIC DNA]</scope>
    <source>
        <strain evidence="2 3">YS-16</strain>
    </source>
</reference>
<comment type="caution">
    <text evidence="2">The sequence shown here is derived from an EMBL/GenBank/DDBJ whole genome shotgun (WGS) entry which is preliminary data.</text>
</comment>
<dbReference type="AlphaFoldDB" id="A0A5C6LJT4"/>
<evidence type="ECO:0000313" key="2">
    <source>
        <dbReference type="EMBL" id="TWV92748.1"/>
    </source>
</evidence>
<dbReference type="InterPro" id="IPR011495">
    <property type="entry name" value="Sig_transdc_His_kin_sub2_dim/P"/>
</dbReference>
<feature type="domain" description="Signal transduction histidine kinase subgroup 2 dimerisation and phosphoacceptor" evidence="1">
    <location>
        <begin position="12"/>
        <end position="55"/>
    </location>
</feature>